<dbReference type="InterPro" id="IPR012373">
    <property type="entry name" value="Ferrdict_sens_TM"/>
</dbReference>
<sequence length="567" mass="62438">MDKEIRDLIYQTVDKTISQSDFDRLQNAMLEDAEVQKEYLRAVNVFDILADPTAIRTDTSKVETPKPTFGLHRVVGIQRTIAKAAMVVAATLLVTLTLQSYTGSRDKVAVVLPAQSVTNQKVEFDHGLAQIIQRIDCVLDTEKWGVRAPEKFHPGESVAISKGLLVVEFNSGVVVTLEGPADLEIQTSNSCYLHSGRLSAIAPDDAFGFEIITPSTRVVDHGSEFGVKVDASGNTEVHMFAGDAELMPTRRTANRGRMLTATSSPAPESVTLGSLSAARVMSKRTTPNESWMEWITADHTSFVQVPNGHNKAFSPASVTNLPTPENLILWFEASQGVQRDSRSRVISWDNLASTISDKHQTNTAAWQVTPDERPLWKPNTYPILSHPRGWPSLQFEGRKGREFLVTSPIEFGDDFTVFAVCSMRGGKSGALLSLQSQTKIRLTQSGDSPKINVSATTTKDSAESTFQRHLIKSEAQLPEMLVLCAVQYSYEKDTFELYIDGRIQGTGTPLAGSTEKRSHVIGTNGSLSKLFYTGNIAEIAVYDHMLDQDAFSKATESFIQKYELSLR</sequence>
<dbReference type="InterPro" id="IPR013320">
    <property type="entry name" value="ConA-like_dom_sf"/>
</dbReference>
<dbReference type="PANTHER" id="PTHR30273:SF2">
    <property type="entry name" value="PROTEIN FECR"/>
    <property type="match status" value="1"/>
</dbReference>
<dbReference type="Gene3D" id="2.60.120.200">
    <property type="match status" value="1"/>
</dbReference>
<dbReference type="RefSeq" id="WP_184304038.1">
    <property type="nucleotide sequence ID" value="NZ_JACHXU010000005.1"/>
</dbReference>
<proteinExistence type="predicted"/>
<dbReference type="EMBL" id="JACHXU010000005">
    <property type="protein sequence ID" value="MBB3205943.1"/>
    <property type="molecule type" value="Genomic_DNA"/>
</dbReference>
<dbReference type="Proteomes" id="UP000536179">
    <property type="component" value="Unassembled WGS sequence"/>
</dbReference>
<name>A0A7W5H574_9BACT</name>
<gene>
    <name evidence="1" type="ORF">FHS27_001751</name>
</gene>
<evidence type="ECO:0000313" key="2">
    <source>
        <dbReference type="Proteomes" id="UP000536179"/>
    </source>
</evidence>
<dbReference type="SUPFAM" id="SSF49899">
    <property type="entry name" value="Concanavalin A-like lectins/glucanases"/>
    <property type="match status" value="1"/>
</dbReference>
<evidence type="ECO:0008006" key="3">
    <source>
        <dbReference type="Google" id="ProtNLM"/>
    </source>
</evidence>
<organism evidence="1 2">
    <name type="scientific">Aporhodopirellula rubra</name>
    <dbReference type="NCBI Taxonomy" id="980271"/>
    <lineage>
        <taxon>Bacteria</taxon>
        <taxon>Pseudomonadati</taxon>
        <taxon>Planctomycetota</taxon>
        <taxon>Planctomycetia</taxon>
        <taxon>Pirellulales</taxon>
        <taxon>Pirellulaceae</taxon>
        <taxon>Aporhodopirellula</taxon>
    </lineage>
</organism>
<dbReference type="PANTHER" id="PTHR30273">
    <property type="entry name" value="PERIPLASMIC SIGNAL SENSOR AND SIGMA FACTOR ACTIVATOR FECR-RELATED"/>
    <property type="match status" value="1"/>
</dbReference>
<dbReference type="GO" id="GO:0016989">
    <property type="term" value="F:sigma factor antagonist activity"/>
    <property type="evidence" value="ECO:0007669"/>
    <property type="project" value="TreeGrafter"/>
</dbReference>
<keyword evidence="2" id="KW-1185">Reference proteome</keyword>
<dbReference type="AlphaFoldDB" id="A0A7W5H574"/>
<reference evidence="1 2" key="1">
    <citation type="submission" date="2020-08" db="EMBL/GenBank/DDBJ databases">
        <title>Genomic Encyclopedia of Type Strains, Phase III (KMG-III): the genomes of soil and plant-associated and newly described type strains.</title>
        <authorList>
            <person name="Whitman W."/>
        </authorList>
    </citation>
    <scope>NUCLEOTIDE SEQUENCE [LARGE SCALE GENOMIC DNA]</scope>
    <source>
        <strain evidence="1 2">CECT 8075</strain>
    </source>
</reference>
<protein>
    <recommendedName>
        <fullName evidence="3">FecR protein</fullName>
    </recommendedName>
</protein>
<accession>A0A7W5H574</accession>
<evidence type="ECO:0000313" key="1">
    <source>
        <dbReference type="EMBL" id="MBB3205943.1"/>
    </source>
</evidence>
<comment type="caution">
    <text evidence="1">The sequence shown here is derived from an EMBL/GenBank/DDBJ whole genome shotgun (WGS) entry which is preliminary data.</text>
</comment>